<proteinExistence type="predicted"/>
<keyword evidence="2" id="KW-1185">Reference proteome</keyword>
<reference evidence="3" key="1">
    <citation type="submission" date="2025-08" db="UniProtKB">
        <authorList>
            <consortium name="RefSeq"/>
        </authorList>
    </citation>
    <scope>IDENTIFICATION</scope>
    <source>
        <tissue evidence="3">Leaf</tissue>
    </source>
</reference>
<protein>
    <submittedName>
        <fullName evidence="3">Formin-like protein 4</fullName>
    </submittedName>
</protein>
<feature type="compositionally biased region" description="Polar residues" evidence="1">
    <location>
        <begin position="432"/>
        <end position="445"/>
    </location>
</feature>
<dbReference type="Pfam" id="PF03004">
    <property type="entry name" value="Transposase_24"/>
    <property type="match status" value="1"/>
</dbReference>
<dbReference type="Proteomes" id="UP000504610">
    <property type="component" value="Unplaced"/>
</dbReference>
<dbReference type="InterPro" id="IPR004252">
    <property type="entry name" value="Probable_transposase_24"/>
</dbReference>
<dbReference type="KEGG" id="rsz:108838391"/>
<dbReference type="GeneID" id="108838391"/>
<dbReference type="RefSeq" id="XP_056856877.1">
    <property type="nucleotide sequence ID" value="XM_057000897.1"/>
</dbReference>
<gene>
    <name evidence="3" type="primary">LOC108838391</name>
</gene>
<dbReference type="OrthoDB" id="1092877at2759"/>
<feature type="region of interest" description="Disordered" evidence="1">
    <location>
        <begin position="1"/>
        <end position="105"/>
    </location>
</feature>
<feature type="region of interest" description="Disordered" evidence="1">
    <location>
        <begin position="255"/>
        <end position="278"/>
    </location>
</feature>
<sequence length="458" mass="49472">MSGNDYTRYLSAGSRKSYGSKKSSSRRSNPGSSSNSQMAESSAVPNSQTQPSPPAPSQVSLPALAPAQAPPAPAPSQAPPAPAPSQAPPAPAPAQAPPPPAPDAAAMTLDDLAAINMILASPGHHLLPHLHPNRPPNTVWFDEDGSVAASVRQIFERDFKEPHASWKQTPGNVVRRWFESFAQMYHWDSGFTSLVRDSFEAKLKVQMNRQICRWKTLWRVKGDAAMPVWFDPNVWAGLVTYWLDPGTEVRSCNSRAARYSDPDGHGPSKHRSGQTSYKARARIIAEETGESIPDLLGVLEITKRKPDGSFVDGKSEQLYNDVTSKFQELSQAASDDPESTGSVGLTPAEKNKIYCELAPRKKGRIYGVGSLNQSVGSVSASFPSSSSSEDQSLKKIIKEQALVIQSQGNEIGRLSAAVRYLATKDSTLANILQSEDVPSSHNSEGMSHDSRDDESDAI</sequence>
<evidence type="ECO:0000256" key="1">
    <source>
        <dbReference type="SAM" id="MobiDB-lite"/>
    </source>
</evidence>
<feature type="compositionally biased region" description="Low complexity" evidence="1">
    <location>
        <begin position="57"/>
        <end position="67"/>
    </location>
</feature>
<evidence type="ECO:0000313" key="3">
    <source>
        <dbReference type="RefSeq" id="XP_056856877.1"/>
    </source>
</evidence>
<organism evidence="2 3">
    <name type="scientific">Raphanus sativus</name>
    <name type="common">Radish</name>
    <name type="synonym">Raphanus raphanistrum var. sativus</name>
    <dbReference type="NCBI Taxonomy" id="3726"/>
    <lineage>
        <taxon>Eukaryota</taxon>
        <taxon>Viridiplantae</taxon>
        <taxon>Streptophyta</taxon>
        <taxon>Embryophyta</taxon>
        <taxon>Tracheophyta</taxon>
        <taxon>Spermatophyta</taxon>
        <taxon>Magnoliopsida</taxon>
        <taxon>eudicotyledons</taxon>
        <taxon>Gunneridae</taxon>
        <taxon>Pentapetalae</taxon>
        <taxon>rosids</taxon>
        <taxon>malvids</taxon>
        <taxon>Brassicales</taxon>
        <taxon>Brassicaceae</taxon>
        <taxon>Brassiceae</taxon>
        <taxon>Raphanus</taxon>
    </lineage>
</organism>
<name>A0A9W3CZA2_RAPSA</name>
<dbReference type="AlphaFoldDB" id="A0A9W3CZA2"/>
<feature type="compositionally biased region" description="Low complexity" evidence="1">
    <location>
        <begin position="11"/>
        <end position="50"/>
    </location>
</feature>
<accession>A0A9W3CZA2</accession>
<evidence type="ECO:0000313" key="2">
    <source>
        <dbReference type="Proteomes" id="UP000504610"/>
    </source>
</evidence>
<feature type="region of interest" description="Disordered" evidence="1">
    <location>
        <begin position="432"/>
        <end position="458"/>
    </location>
</feature>
<feature type="compositionally biased region" description="Pro residues" evidence="1">
    <location>
        <begin position="68"/>
        <end position="102"/>
    </location>
</feature>